<dbReference type="EMBL" id="CM010715">
    <property type="protein sequence ID" value="RZC44976.1"/>
    <property type="molecule type" value="Genomic_DNA"/>
</dbReference>
<dbReference type="Gramene" id="RZC44976">
    <property type="protein sequence ID" value="RZC44976"/>
    <property type="gene ID" value="C5167_037931"/>
</dbReference>
<dbReference type="AlphaFoldDB" id="A0A4Y7IAB5"/>
<name>A0A4Y7IAB5_PAPSO</name>
<accession>A0A4Y7IAB5</accession>
<evidence type="ECO:0000313" key="1">
    <source>
        <dbReference type="EMBL" id="RZC44976.1"/>
    </source>
</evidence>
<proteinExistence type="predicted"/>
<dbReference type="Proteomes" id="UP000316621">
    <property type="component" value="Chromosome 1"/>
</dbReference>
<reference evidence="1 2" key="1">
    <citation type="journal article" date="2018" name="Science">
        <title>The opium poppy genome and morphinan production.</title>
        <authorList>
            <person name="Guo L."/>
            <person name="Winzer T."/>
            <person name="Yang X."/>
            <person name="Li Y."/>
            <person name="Ning Z."/>
            <person name="He Z."/>
            <person name="Teodor R."/>
            <person name="Lu Y."/>
            <person name="Bowser T.A."/>
            <person name="Graham I.A."/>
            <person name="Ye K."/>
        </authorList>
    </citation>
    <scope>NUCLEOTIDE SEQUENCE [LARGE SCALE GENOMIC DNA]</scope>
    <source>
        <strain evidence="2">cv. HN1</strain>
        <tissue evidence="1">Leaves</tissue>
    </source>
</reference>
<gene>
    <name evidence="1" type="ORF">C5167_037931</name>
</gene>
<organism evidence="1 2">
    <name type="scientific">Papaver somniferum</name>
    <name type="common">Opium poppy</name>
    <dbReference type="NCBI Taxonomy" id="3469"/>
    <lineage>
        <taxon>Eukaryota</taxon>
        <taxon>Viridiplantae</taxon>
        <taxon>Streptophyta</taxon>
        <taxon>Embryophyta</taxon>
        <taxon>Tracheophyta</taxon>
        <taxon>Spermatophyta</taxon>
        <taxon>Magnoliopsida</taxon>
        <taxon>Ranunculales</taxon>
        <taxon>Papaveraceae</taxon>
        <taxon>Papaveroideae</taxon>
        <taxon>Papaver</taxon>
    </lineage>
</organism>
<protein>
    <submittedName>
        <fullName evidence="1">Uncharacterized protein</fullName>
    </submittedName>
</protein>
<keyword evidence="2" id="KW-1185">Reference proteome</keyword>
<sequence length="68" mass="7412">MDYSSHTSFDPDFFAVSSVDGGIKVCGRKMLKSFTNEADKLLSKGAGGGHARGFTFHRKGIVTLRFLI</sequence>
<evidence type="ECO:0000313" key="2">
    <source>
        <dbReference type="Proteomes" id="UP000316621"/>
    </source>
</evidence>